<evidence type="ECO:0000256" key="1">
    <source>
        <dbReference type="ARBA" id="ARBA00004584"/>
    </source>
</evidence>
<dbReference type="InterPro" id="IPR011515">
    <property type="entry name" value="Shugoshin_C"/>
</dbReference>
<feature type="compositionally biased region" description="Basic residues" evidence="9">
    <location>
        <begin position="781"/>
        <end position="793"/>
    </location>
</feature>
<dbReference type="PANTHER" id="PTHR21577:SF3">
    <property type="entry name" value="SHUGOSHIN 1-RELATED"/>
    <property type="match status" value="1"/>
</dbReference>
<feature type="compositionally biased region" description="Basic residues" evidence="9">
    <location>
        <begin position="554"/>
        <end position="565"/>
    </location>
</feature>
<name>A0ABN9LAH7_9NEOB</name>
<gene>
    <name evidence="11" type="ORF">RIMI_LOCUS6601870</name>
</gene>
<feature type="compositionally biased region" description="Polar residues" evidence="9">
    <location>
        <begin position="721"/>
        <end position="730"/>
    </location>
</feature>
<dbReference type="PANTHER" id="PTHR21577">
    <property type="entry name" value="SHUGOSHIN"/>
    <property type="match status" value="1"/>
</dbReference>
<keyword evidence="12" id="KW-1185">Reference proteome</keyword>
<dbReference type="Proteomes" id="UP001176940">
    <property type="component" value="Unassembled WGS sequence"/>
</dbReference>
<reference evidence="11" key="1">
    <citation type="submission" date="2023-07" db="EMBL/GenBank/DDBJ databases">
        <authorList>
            <person name="Stuckert A."/>
        </authorList>
    </citation>
    <scope>NUCLEOTIDE SEQUENCE</scope>
</reference>
<feature type="region of interest" description="Disordered" evidence="9">
    <location>
        <begin position="672"/>
        <end position="698"/>
    </location>
</feature>
<feature type="region of interest" description="Disordered" evidence="9">
    <location>
        <begin position="512"/>
        <end position="574"/>
    </location>
</feature>
<feature type="compositionally biased region" description="Basic residues" evidence="9">
    <location>
        <begin position="399"/>
        <end position="409"/>
    </location>
</feature>
<dbReference type="EMBL" id="CAUEEQ010011991">
    <property type="protein sequence ID" value="CAJ0935989.1"/>
    <property type="molecule type" value="Genomic_DNA"/>
</dbReference>
<feature type="compositionally biased region" description="Basic residues" evidence="9">
    <location>
        <begin position="88"/>
        <end position="103"/>
    </location>
</feature>
<comment type="similarity">
    <text evidence="2">Belongs to the shugoshin family.</text>
</comment>
<comment type="caution">
    <text evidence="11">The sequence shown here is derived from an EMBL/GenBank/DDBJ whole genome shotgun (WGS) entry which is preliminary data.</text>
</comment>
<feature type="compositionally biased region" description="Basic and acidic residues" evidence="9">
    <location>
        <begin position="387"/>
        <end position="398"/>
    </location>
</feature>
<feature type="compositionally biased region" description="Polar residues" evidence="9">
    <location>
        <begin position="106"/>
        <end position="116"/>
    </location>
</feature>
<feature type="compositionally biased region" description="Basic and acidic residues" evidence="9">
    <location>
        <begin position="34"/>
        <end position="44"/>
    </location>
</feature>
<comment type="subcellular location">
    <subcellularLocation>
        <location evidence="1">Chromosome</location>
        <location evidence="1">Centromere</location>
    </subcellularLocation>
</comment>
<evidence type="ECO:0000256" key="2">
    <source>
        <dbReference type="ARBA" id="ARBA00010845"/>
    </source>
</evidence>
<evidence type="ECO:0000256" key="4">
    <source>
        <dbReference type="ARBA" id="ARBA00022618"/>
    </source>
</evidence>
<evidence type="ECO:0000313" key="11">
    <source>
        <dbReference type="EMBL" id="CAJ0935989.1"/>
    </source>
</evidence>
<keyword evidence="7" id="KW-0131">Cell cycle</keyword>
<protein>
    <recommendedName>
        <fullName evidence="10">Shugoshin C-terminal domain-containing protein</fullName>
    </recommendedName>
</protein>
<feature type="region of interest" description="Disordered" evidence="9">
    <location>
        <begin position="282"/>
        <end position="307"/>
    </location>
</feature>
<keyword evidence="6" id="KW-0175">Coiled coil</keyword>
<feature type="region of interest" description="Disordered" evidence="9">
    <location>
        <begin position="721"/>
        <end position="802"/>
    </location>
</feature>
<accession>A0ABN9LAH7</accession>
<feature type="domain" description="Shugoshin C-terminal" evidence="10">
    <location>
        <begin position="745"/>
        <end position="763"/>
    </location>
</feature>
<evidence type="ECO:0000256" key="8">
    <source>
        <dbReference type="ARBA" id="ARBA00023328"/>
    </source>
</evidence>
<evidence type="ECO:0000256" key="5">
    <source>
        <dbReference type="ARBA" id="ARBA00022829"/>
    </source>
</evidence>
<keyword evidence="3" id="KW-0158">Chromosome</keyword>
<evidence type="ECO:0000256" key="3">
    <source>
        <dbReference type="ARBA" id="ARBA00022454"/>
    </source>
</evidence>
<keyword evidence="8" id="KW-0137">Centromere</keyword>
<keyword evidence="5" id="KW-0159">Chromosome partition</keyword>
<proteinExistence type="inferred from homology"/>
<evidence type="ECO:0000256" key="9">
    <source>
        <dbReference type="SAM" id="MobiDB-lite"/>
    </source>
</evidence>
<feature type="compositionally biased region" description="Polar residues" evidence="9">
    <location>
        <begin position="284"/>
        <end position="299"/>
    </location>
</feature>
<feature type="compositionally biased region" description="Polar residues" evidence="9">
    <location>
        <begin position="75"/>
        <end position="86"/>
    </location>
</feature>
<feature type="compositionally biased region" description="Polar residues" evidence="9">
    <location>
        <begin position="673"/>
        <end position="695"/>
    </location>
</feature>
<dbReference type="InterPro" id="IPR038889">
    <property type="entry name" value="Shugoshin1/2"/>
</dbReference>
<sequence>MSSLVSEALFAVQSPVVLSLYPRILAESRLKTGYHPRHESERQPESLSLCNEDRSRESLPNMKVSDPILPMDEVSSPSNRNAQSGRFVTRRRKRSTASHSRRLSKNESSPPWGSSGTRRDSCPRTHWETNADFTVLPELMDTDFGGAERSVLQNGRRSATSHCSLLSDKLDSHVKSDVEKVLSQDLCIEQPMQSTNHPEPVLSEESDPQISYLGPEKAVYQADIEMATSESASVISVLPKNKTQVSKKKSCLPVKQTSTLKRGKAVREKTKKSWSAIDQEVNDLPSSNEKGNTATSTENLARDRHYDRRTYVISGPDEERLESPDADPVRSDCPVVHDALKSGTQIFPDNQVMDGKKTELTFTLKKEYRAESGHIADMAPKKIKSKNIKEASKPESSSKKKRKMYKKSKHQEQKPEENVIGSTEQMDSGKKINPMPGINVNNLEPRLPSETCVVSAPNAHPSITDLISKVCRLNYRRGTILIPEPNPRDSAALCSSVVIERSDTLVEPQHYVDSSAPRADPHKVNNPPETANSDSEGEPCNPSSDPEELPDHKKPVRRCPGKKPSSRLFSELDKRKTYSLTSKQDDLASKKATLVRESVTNQTASKFPDMANKIDSFLLDMVSESILDNTAYSSFTEFPSSTNPEGNFSVMSLKSIPAPELLAPGDCNKKLSPATNKISVQDENDNSHQNDTYGTEMNRPCKVEDQDVEVWETAIKQFQDLTNKSRGSTKQSDEEEEESQGHIGRRRNPVNYKEPNLIKKLRRGDKYTNTEFLPPPVVKEKGKRAGRQNKKIKCKENRTEDA</sequence>
<feature type="region of interest" description="Disordered" evidence="9">
    <location>
        <begin position="34"/>
        <end position="126"/>
    </location>
</feature>
<feature type="region of interest" description="Disordered" evidence="9">
    <location>
        <begin position="373"/>
        <end position="443"/>
    </location>
</feature>
<evidence type="ECO:0000256" key="7">
    <source>
        <dbReference type="ARBA" id="ARBA00023306"/>
    </source>
</evidence>
<evidence type="ECO:0000313" key="12">
    <source>
        <dbReference type="Proteomes" id="UP001176940"/>
    </source>
</evidence>
<keyword evidence="4" id="KW-0132">Cell division</keyword>
<dbReference type="Pfam" id="PF07557">
    <property type="entry name" value="Shugoshin_C"/>
    <property type="match status" value="1"/>
</dbReference>
<evidence type="ECO:0000256" key="6">
    <source>
        <dbReference type="ARBA" id="ARBA00023054"/>
    </source>
</evidence>
<feature type="compositionally biased region" description="Basic and acidic residues" evidence="9">
    <location>
        <begin position="117"/>
        <end position="126"/>
    </location>
</feature>
<evidence type="ECO:0000259" key="10">
    <source>
        <dbReference type="Pfam" id="PF07557"/>
    </source>
</evidence>
<organism evidence="11 12">
    <name type="scientific">Ranitomeya imitator</name>
    <name type="common">mimic poison frog</name>
    <dbReference type="NCBI Taxonomy" id="111125"/>
    <lineage>
        <taxon>Eukaryota</taxon>
        <taxon>Metazoa</taxon>
        <taxon>Chordata</taxon>
        <taxon>Craniata</taxon>
        <taxon>Vertebrata</taxon>
        <taxon>Euteleostomi</taxon>
        <taxon>Amphibia</taxon>
        <taxon>Batrachia</taxon>
        <taxon>Anura</taxon>
        <taxon>Neobatrachia</taxon>
        <taxon>Hyloidea</taxon>
        <taxon>Dendrobatidae</taxon>
        <taxon>Dendrobatinae</taxon>
        <taxon>Ranitomeya</taxon>
    </lineage>
</organism>